<name>A0ACB7EFJ7_NIBAL</name>
<sequence>MEVENLRDELKTTKHQLTCYKEKVVTLEEKIDAITKEKNAIQSEHLICKRELLGQVKSLRANLDKAKSELASEDNSRIREIKGLHREAERLTEINQDMESKVKKAANQRREIVHKNEIIKSKEKKYSELEERLDRVIKENKHCKTVVVRECKHGNTELCKENQDIKNSLYSKTQQLADKSRKLEEKDHIIEEKEKECQKLKDSMSRMLPPEKAELITRLQWDNREQGDKIKALTAQSNMFEFHAKKCKADLEKATDREERNKKLYLEEKNRNHDLMEALRPVPQGRSGKVKLPPIVNVPHNQSTEKINPQKGKVKTVVSEEETVLPPVTNTRKQPVTSPLRRRFNILPPLPKRSPQLQSAHILPPLPKRSPQLQSAHILPPLPKRSPQLQSAHILPPLPKRSPQLQSAQNQRFFLTEHRGHKS</sequence>
<dbReference type="Proteomes" id="UP000805704">
    <property type="component" value="Chromosome 8"/>
</dbReference>
<comment type="caution">
    <text evidence="1">The sequence shown here is derived from an EMBL/GenBank/DDBJ whole genome shotgun (WGS) entry which is preliminary data.</text>
</comment>
<gene>
    <name evidence="1" type="ORF">GBF38_018048</name>
</gene>
<protein>
    <submittedName>
        <fullName evidence="1">Uncharacterized protein</fullName>
    </submittedName>
</protein>
<keyword evidence="2" id="KW-1185">Reference proteome</keyword>
<dbReference type="EMBL" id="CM024796">
    <property type="protein sequence ID" value="KAG8000806.1"/>
    <property type="molecule type" value="Genomic_DNA"/>
</dbReference>
<evidence type="ECO:0000313" key="1">
    <source>
        <dbReference type="EMBL" id="KAG8000806.1"/>
    </source>
</evidence>
<evidence type="ECO:0000313" key="2">
    <source>
        <dbReference type="Proteomes" id="UP000805704"/>
    </source>
</evidence>
<proteinExistence type="predicted"/>
<accession>A0ACB7EFJ7</accession>
<organism evidence="1 2">
    <name type="scientific">Nibea albiflora</name>
    <name type="common">Yellow drum</name>
    <name type="synonym">Corvina albiflora</name>
    <dbReference type="NCBI Taxonomy" id="240163"/>
    <lineage>
        <taxon>Eukaryota</taxon>
        <taxon>Metazoa</taxon>
        <taxon>Chordata</taxon>
        <taxon>Craniata</taxon>
        <taxon>Vertebrata</taxon>
        <taxon>Euteleostomi</taxon>
        <taxon>Actinopterygii</taxon>
        <taxon>Neopterygii</taxon>
        <taxon>Teleostei</taxon>
        <taxon>Neoteleostei</taxon>
        <taxon>Acanthomorphata</taxon>
        <taxon>Eupercaria</taxon>
        <taxon>Sciaenidae</taxon>
        <taxon>Nibea</taxon>
    </lineage>
</organism>
<reference evidence="1" key="1">
    <citation type="submission" date="2020-04" db="EMBL/GenBank/DDBJ databases">
        <title>A chromosome-scale assembly and high-density genetic map of the yellow drum (Nibea albiflora) genome.</title>
        <authorList>
            <person name="Xu D."/>
            <person name="Zhang W."/>
            <person name="Chen R."/>
            <person name="Tan P."/>
            <person name="Wang L."/>
            <person name="Song H."/>
            <person name="Tian L."/>
            <person name="Zhu Q."/>
            <person name="Wang B."/>
        </authorList>
    </citation>
    <scope>NUCLEOTIDE SEQUENCE</scope>
    <source>
        <strain evidence="1">ZJHYS-2018</strain>
    </source>
</reference>